<dbReference type="Gene3D" id="1.25.40.10">
    <property type="entry name" value="Tetratricopeptide repeat domain"/>
    <property type="match status" value="1"/>
</dbReference>
<proteinExistence type="predicted"/>
<dbReference type="HOGENOM" id="CLU_760519_0_0_10"/>
<dbReference type="RefSeq" id="WP_015693866.1">
    <property type="nucleotide sequence ID" value="NC_016940.1"/>
</dbReference>
<dbReference type="STRING" id="984262.SGRA_3551"/>
<dbReference type="OrthoDB" id="793001at2"/>
<feature type="signal peptide" evidence="1">
    <location>
        <begin position="1"/>
        <end position="22"/>
    </location>
</feature>
<dbReference type="Proteomes" id="UP000007519">
    <property type="component" value="Chromosome"/>
</dbReference>
<keyword evidence="1" id="KW-0732">Signal</keyword>
<protein>
    <submittedName>
        <fullName evidence="2">Glycosyltransferase</fullName>
    </submittedName>
</protein>
<dbReference type="eggNOG" id="COG2956">
    <property type="taxonomic scope" value="Bacteria"/>
</dbReference>
<reference evidence="2 3" key="1">
    <citation type="journal article" date="2012" name="Stand. Genomic Sci.">
        <title>Complete genome sequencing and analysis of Saprospira grandis str. Lewin, a predatory marine bacterium.</title>
        <authorList>
            <person name="Saw J.H."/>
            <person name="Yuryev A."/>
            <person name="Kanbe M."/>
            <person name="Hou S."/>
            <person name="Young A.G."/>
            <person name="Aizawa S."/>
            <person name="Alam M."/>
        </authorList>
    </citation>
    <scope>NUCLEOTIDE SEQUENCE [LARGE SCALE GENOMIC DNA]</scope>
    <source>
        <strain evidence="2 3">Lewin</strain>
    </source>
</reference>
<gene>
    <name evidence="2" type="ordered locus">SGRA_3551</name>
</gene>
<evidence type="ECO:0000313" key="2">
    <source>
        <dbReference type="EMBL" id="AFC26275.1"/>
    </source>
</evidence>
<feature type="chain" id="PRO_5003603897" evidence="1">
    <location>
        <begin position="23"/>
        <end position="355"/>
    </location>
</feature>
<keyword evidence="3" id="KW-1185">Reference proteome</keyword>
<dbReference type="SUPFAM" id="SSF48452">
    <property type="entry name" value="TPR-like"/>
    <property type="match status" value="1"/>
</dbReference>
<evidence type="ECO:0000256" key="1">
    <source>
        <dbReference type="SAM" id="SignalP"/>
    </source>
</evidence>
<name>H6L0B1_SAPGL</name>
<evidence type="ECO:0000313" key="3">
    <source>
        <dbReference type="Proteomes" id="UP000007519"/>
    </source>
</evidence>
<dbReference type="EMBL" id="CP002831">
    <property type="protein sequence ID" value="AFC26275.1"/>
    <property type="molecule type" value="Genomic_DNA"/>
</dbReference>
<sequence>MRTIFLSLFLALSCGLSGQVQLSPQAEKDYKLGKDYFYKADYRAALNEFQEGKKQAEVENRDLFQLEIAHCHLRLKEYEKAEKAFKPLIKKGERLLPSAFQSLSSLYIDQKETKKLKRLTDKAVRLQGEQIAFLRNYFYLASLEKDQKAQQKYLEKICALPQATGSDFIQLAQLAQQENEVELAVMAASYGLVREPRSSYKEAALQILEQQLMGANWANYCEIAQKAAQAEQQPDFGLDFSPLQSAAPSSEQFELIVPLRAAQLLKDSSQALYAANPSQQLSELIGLSWLFLGQHPRAKYWEKTKLYQNVYQEFLEKVKLPQKRKLFSHLALVGREEGLHNLLSKKDLVEMMKAK</sequence>
<accession>H6L0B1</accession>
<dbReference type="AlphaFoldDB" id="H6L0B1"/>
<dbReference type="KEGG" id="sgn:SGRA_3551"/>
<dbReference type="InterPro" id="IPR011990">
    <property type="entry name" value="TPR-like_helical_dom_sf"/>
</dbReference>
<organism evidence="2 3">
    <name type="scientific">Saprospira grandis (strain Lewin)</name>
    <dbReference type="NCBI Taxonomy" id="984262"/>
    <lineage>
        <taxon>Bacteria</taxon>
        <taxon>Pseudomonadati</taxon>
        <taxon>Bacteroidota</taxon>
        <taxon>Saprospiria</taxon>
        <taxon>Saprospirales</taxon>
        <taxon>Saprospiraceae</taxon>
        <taxon>Saprospira</taxon>
    </lineage>
</organism>